<protein>
    <submittedName>
        <fullName evidence="2">Uncharacterized protein</fullName>
    </submittedName>
</protein>
<accession>A0A7W7QLA4</accession>
<keyword evidence="1" id="KW-0732">Signal</keyword>
<dbReference type="AlphaFoldDB" id="A0A7W7QLA4"/>
<gene>
    <name evidence="2" type="ORF">FHS44_002770</name>
</gene>
<feature type="signal peptide" evidence="1">
    <location>
        <begin position="1"/>
        <end position="29"/>
    </location>
</feature>
<keyword evidence="3" id="KW-1185">Reference proteome</keyword>
<sequence>MFKTPQKRRMGTAVSAGLLIFTIAGCTSAPTTTMNATQMVEALARQGLPVTLTVTYTASNDPNKLLGKPNGYTSKASFTDERVDATKVPGAKQGDVSLGGSVEVFATAGDAEVRANLLKESAEKVPTLAEYSYVKGPVVVRVSKELMPMDAQEYEGALGKLVK</sequence>
<dbReference type="Proteomes" id="UP000552644">
    <property type="component" value="Unassembled WGS sequence"/>
</dbReference>
<name>A0A7W7QLA4_9ACTN</name>
<dbReference type="PROSITE" id="PS51257">
    <property type="entry name" value="PROKAR_LIPOPROTEIN"/>
    <property type="match status" value="1"/>
</dbReference>
<reference evidence="2 3" key="1">
    <citation type="submission" date="2020-08" db="EMBL/GenBank/DDBJ databases">
        <title>Genomic Encyclopedia of Type Strains, Phase III (KMG-III): the genomes of soil and plant-associated and newly described type strains.</title>
        <authorList>
            <person name="Whitman W."/>
        </authorList>
    </citation>
    <scope>NUCLEOTIDE SEQUENCE [LARGE SCALE GENOMIC DNA]</scope>
    <source>
        <strain evidence="2 3">CECT 8840</strain>
    </source>
</reference>
<comment type="caution">
    <text evidence="2">The sequence shown here is derived from an EMBL/GenBank/DDBJ whole genome shotgun (WGS) entry which is preliminary data.</text>
</comment>
<proteinExistence type="predicted"/>
<dbReference type="EMBL" id="JACHJP010000002">
    <property type="protein sequence ID" value="MBB4915685.1"/>
    <property type="molecule type" value="Genomic_DNA"/>
</dbReference>
<feature type="chain" id="PRO_5030909571" evidence="1">
    <location>
        <begin position="30"/>
        <end position="163"/>
    </location>
</feature>
<evidence type="ECO:0000313" key="3">
    <source>
        <dbReference type="Proteomes" id="UP000552644"/>
    </source>
</evidence>
<evidence type="ECO:0000256" key="1">
    <source>
        <dbReference type="SAM" id="SignalP"/>
    </source>
</evidence>
<dbReference type="RefSeq" id="WP_184714317.1">
    <property type="nucleotide sequence ID" value="NZ_JACHJP010000002.1"/>
</dbReference>
<evidence type="ECO:0000313" key="2">
    <source>
        <dbReference type="EMBL" id="MBB4915685.1"/>
    </source>
</evidence>
<organism evidence="2 3">
    <name type="scientific">Streptosporangium saharense</name>
    <dbReference type="NCBI Taxonomy" id="1706840"/>
    <lineage>
        <taxon>Bacteria</taxon>
        <taxon>Bacillati</taxon>
        <taxon>Actinomycetota</taxon>
        <taxon>Actinomycetes</taxon>
        <taxon>Streptosporangiales</taxon>
        <taxon>Streptosporangiaceae</taxon>
        <taxon>Streptosporangium</taxon>
    </lineage>
</organism>